<dbReference type="FunCoup" id="A7TDY5">
    <property type="interactions" value="1327"/>
</dbReference>
<comment type="subcellular location">
    <subcellularLocation>
        <location evidence="1 6">Nucleus</location>
    </subcellularLocation>
</comment>
<feature type="region of interest" description="Disordered" evidence="7">
    <location>
        <begin position="515"/>
        <end position="551"/>
    </location>
</feature>
<feature type="region of interest" description="Disordered" evidence="7">
    <location>
        <begin position="656"/>
        <end position="711"/>
    </location>
</feature>
<evidence type="ECO:0000259" key="8">
    <source>
        <dbReference type="PROSITE" id="PS50006"/>
    </source>
</evidence>
<feature type="compositionally biased region" description="Polar residues" evidence="7">
    <location>
        <begin position="883"/>
        <end position="899"/>
    </location>
</feature>
<dbReference type="HOGENOM" id="CLU_003924_0_0_1"/>
<feature type="region of interest" description="Disordered" evidence="7">
    <location>
        <begin position="923"/>
        <end position="996"/>
    </location>
</feature>
<evidence type="ECO:0000256" key="5">
    <source>
        <dbReference type="ARBA" id="ARBA00023242"/>
    </source>
</evidence>
<dbReference type="InterPro" id="IPR045178">
    <property type="entry name" value="Fhl1/FHA1"/>
</dbReference>
<dbReference type="PANTHER" id="PTHR21712">
    <property type="entry name" value="PRE-RRNA-PROCESSING PROTEIN FHL1"/>
    <property type="match status" value="1"/>
</dbReference>
<dbReference type="KEGG" id="vpo:Kpol_1018p143"/>
<keyword evidence="3 6" id="KW-0238">DNA-binding</keyword>
<dbReference type="InterPro" id="IPR001766">
    <property type="entry name" value="Fork_head_dom"/>
</dbReference>
<gene>
    <name evidence="10" type="ORF">Kpol_1018p143</name>
</gene>
<feature type="compositionally biased region" description="Acidic residues" evidence="7">
    <location>
        <begin position="847"/>
        <end position="858"/>
    </location>
</feature>
<dbReference type="Pfam" id="PF00498">
    <property type="entry name" value="FHA"/>
    <property type="match status" value="1"/>
</dbReference>
<feature type="compositionally biased region" description="Low complexity" evidence="7">
    <location>
        <begin position="693"/>
        <end position="711"/>
    </location>
</feature>
<feature type="compositionally biased region" description="Polar residues" evidence="7">
    <location>
        <begin position="541"/>
        <end position="551"/>
    </location>
</feature>
<dbReference type="GeneID" id="5547969"/>
<dbReference type="CDD" id="cd22701">
    <property type="entry name" value="FHA_FKH1-like"/>
    <property type="match status" value="1"/>
</dbReference>
<accession>A7TDY5</accession>
<dbReference type="InterPro" id="IPR030456">
    <property type="entry name" value="TF_fork_head_CS_2"/>
</dbReference>
<dbReference type="PhylomeDB" id="A7TDY5"/>
<dbReference type="GO" id="GO:0005730">
    <property type="term" value="C:nucleolus"/>
    <property type="evidence" value="ECO:0007669"/>
    <property type="project" value="EnsemblFungi"/>
</dbReference>
<dbReference type="Gene3D" id="2.60.200.20">
    <property type="match status" value="1"/>
</dbReference>
<evidence type="ECO:0000256" key="7">
    <source>
        <dbReference type="SAM" id="MobiDB-lite"/>
    </source>
</evidence>
<dbReference type="GO" id="GO:0010688">
    <property type="term" value="P:negative regulation of ribosomal protein gene transcription by RNA polymerase II"/>
    <property type="evidence" value="ECO:0007669"/>
    <property type="project" value="EnsemblFungi"/>
</dbReference>
<protein>
    <recommendedName>
        <fullName evidence="12">Pre-rRNA-processing protein FHL1</fullName>
    </recommendedName>
</protein>
<dbReference type="Proteomes" id="UP000000267">
    <property type="component" value="Unassembled WGS sequence"/>
</dbReference>
<dbReference type="OMA" id="FTHKVDV"/>
<sequence length="1044" mass="113613">MNEELASTVISSHLESENNNLELQVGDGHLSPHIDDEQISGSSGNDVDDDNDDNNSVGKIDELELPDHDFSKLLDFDTKSDDALLSAANDLLNESNGAESNLDSQHTDLINEEDQDVEMNDSIDAKESTAELVKPDKDSPQFIINEKNNLFNRQRKDSLTPIMFQKHELPPKNFSQLNSSDPQKNSEDSNAIIEEQPTISAYARLDFQSFTFYVQTLHVIIGRRSENDFTHKVDVNLGPSKSISRRHAQIFYNFGTGRFELSVIGKNGAFIDDVFVERGNTVPLRNRTKIQIGQIPFQFILPEQEKDKIQESTKPSPDIQTQKIKKEETKTTKKPKKATTSVNTTPVKKEAKSKVTVDKIVPSIPETPIASQTTSTTTSPKKKKQKPAAPKEKKQPKPPKKVYTLNEIPLEYRTKPTFSYSTLLTNCIRKFSTPKGMSLSEIYAGIKELYPYYEYCPDGWQSSVRHNLSLNKSFKKVSKEGKGWLWGLDEEYIAEREKQKQKQAEAAAAKAQAAQMKLEQQQQQRAKKGGDTVTARKGTASAKTNTNKGQTISQTLAANRSTDKKTKLNDQQRTMKYLQEQLMILTSDRKGLSKPDIANILTQALAMTINQVTQAAKTKGIAGNPLTALMDKNPQHLTLILAAAVNAATSKVTKGKVKQLVTMPPPASMTPSVSKAKATTPASTETASKKKSTAASSSKTATTKASTAKASAAKASVAKASATKASAAKASAAKASAAKASATKVTSTKSQSPSITKSSSTTKTAVTKTTDSSFDPSSLSRFFQPKQPARVPTPPIAKQVVPQKRSLSGEYDDATDDSSSEDESTSSDDDDDEGSDKDKNSDGSTSSDDDDDDDDSDNDSSSSDSDSEEETKEEEKKDVVGSASGQGDNVDSGLKTNTELMNSAVEGTISKSSIDENISEVLTTDQTAKIPISDDTSKPSISDDISNPSISDDISKPVDAIVENSVNVGMGSEANADDEDDGTNIEKWQFDNHEEEPTWSLPLVTADEIDAKLDVDVDVDMDVEVDEKSLSLDDKVMSEINDGI</sequence>
<dbReference type="eggNOG" id="KOG2294">
    <property type="taxonomic scope" value="Eukaryota"/>
</dbReference>
<name>A7TDY5_VANPO</name>
<dbReference type="FunFam" id="2.60.200.20:FF:000039">
    <property type="entry name" value="Forkhead transcription factor Fkh1/2"/>
    <property type="match status" value="1"/>
</dbReference>
<dbReference type="OrthoDB" id="5954824at2759"/>
<feature type="compositionally biased region" description="Low complexity" evidence="7">
    <location>
        <begin position="515"/>
        <end position="524"/>
    </location>
</feature>
<dbReference type="SUPFAM" id="SSF46785">
    <property type="entry name" value="Winged helix' DNA-binding domain"/>
    <property type="match status" value="1"/>
</dbReference>
<evidence type="ECO:0000256" key="6">
    <source>
        <dbReference type="PROSITE-ProRule" id="PRU00089"/>
    </source>
</evidence>
<dbReference type="PRINTS" id="PR00053">
    <property type="entry name" value="FORKHEAD"/>
</dbReference>
<dbReference type="Pfam" id="PF00250">
    <property type="entry name" value="Forkhead"/>
    <property type="match status" value="1"/>
</dbReference>
<dbReference type="EMBL" id="DS480378">
    <property type="protein sequence ID" value="EDO19605.1"/>
    <property type="molecule type" value="Genomic_DNA"/>
</dbReference>
<proteinExistence type="predicted"/>
<dbReference type="SUPFAM" id="SSF49879">
    <property type="entry name" value="SMAD/FHA domain"/>
    <property type="match status" value="1"/>
</dbReference>
<keyword evidence="11" id="KW-1185">Reference proteome</keyword>
<feature type="region of interest" description="Disordered" evidence="7">
    <location>
        <begin position="737"/>
        <end position="899"/>
    </location>
</feature>
<evidence type="ECO:0000256" key="3">
    <source>
        <dbReference type="ARBA" id="ARBA00023125"/>
    </source>
</evidence>
<dbReference type="PROSITE" id="PS00658">
    <property type="entry name" value="FORK_HEAD_2"/>
    <property type="match status" value="1"/>
</dbReference>
<dbReference type="SMART" id="SM00240">
    <property type="entry name" value="FHA"/>
    <property type="match status" value="1"/>
</dbReference>
<feature type="DNA-binding region" description="Fork-head" evidence="6">
    <location>
        <begin position="415"/>
        <end position="502"/>
    </location>
</feature>
<evidence type="ECO:0000313" key="11">
    <source>
        <dbReference type="Proteomes" id="UP000000267"/>
    </source>
</evidence>
<organism evidence="11">
    <name type="scientific">Vanderwaltozyma polyspora (strain ATCC 22028 / DSM 70294 / BCRC 21397 / CBS 2163 / NBRC 10782 / NRRL Y-8283 / UCD 57-17)</name>
    <name type="common">Kluyveromyces polysporus</name>
    <dbReference type="NCBI Taxonomy" id="436907"/>
    <lineage>
        <taxon>Eukaryota</taxon>
        <taxon>Fungi</taxon>
        <taxon>Dikarya</taxon>
        <taxon>Ascomycota</taxon>
        <taxon>Saccharomycotina</taxon>
        <taxon>Saccharomycetes</taxon>
        <taxon>Saccharomycetales</taxon>
        <taxon>Saccharomycetaceae</taxon>
        <taxon>Vanderwaltozyma</taxon>
    </lineage>
</organism>
<feature type="compositionally biased region" description="Low complexity" evidence="7">
    <location>
        <begin position="367"/>
        <end position="379"/>
    </location>
</feature>
<keyword evidence="4" id="KW-0804">Transcription</keyword>
<dbReference type="CDD" id="cd00059">
    <property type="entry name" value="FH_FOX"/>
    <property type="match status" value="1"/>
</dbReference>
<feature type="region of interest" description="Disordered" evidence="7">
    <location>
        <begin position="308"/>
        <end position="402"/>
    </location>
</feature>
<feature type="domain" description="Fork-head" evidence="9">
    <location>
        <begin position="415"/>
        <end position="502"/>
    </location>
</feature>
<dbReference type="PROSITE" id="PS00657">
    <property type="entry name" value="FORK_HEAD_1"/>
    <property type="match status" value="1"/>
</dbReference>
<evidence type="ECO:0008006" key="12">
    <source>
        <dbReference type="Google" id="ProtNLM"/>
    </source>
</evidence>
<dbReference type="PROSITE" id="PS50039">
    <property type="entry name" value="FORK_HEAD_3"/>
    <property type="match status" value="1"/>
</dbReference>
<dbReference type="GO" id="GO:0001222">
    <property type="term" value="F:transcription corepressor binding"/>
    <property type="evidence" value="ECO:0007669"/>
    <property type="project" value="EnsemblFungi"/>
</dbReference>
<dbReference type="InterPro" id="IPR036388">
    <property type="entry name" value="WH-like_DNA-bd_sf"/>
</dbReference>
<dbReference type="AlphaFoldDB" id="A7TDY5"/>
<dbReference type="GO" id="GO:0000785">
    <property type="term" value="C:chromatin"/>
    <property type="evidence" value="ECO:0007669"/>
    <property type="project" value="EnsemblFungi"/>
</dbReference>
<dbReference type="InterPro" id="IPR018122">
    <property type="entry name" value="TF_fork_head_CS_1"/>
</dbReference>
<feature type="domain" description="FHA" evidence="8">
    <location>
        <begin position="219"/>
        <end position="276"/>
    </location>
</feature>
<evidence type="ECO:0000313" key="10">
    <source>
        <dbReference type="EMBL" id="EDO19605.1"/>
    </source>
</evidence>
<dbReference type="PANTHER" id="PTHR21712:SF29">
    <property type="entry name" value="PRE-RRNA-PROCESSING PROTEIN FHL1"/>
    <property type="match status" value="1"/>
</dbReference>
<feature type="compositionally biased region" description="Low complexity" evidence="7">
    <location>
        <begin position="672"/>
        <end position="686"/>
    </location>
</feature>
<keyword evidence="2" id="KW-0805">Transcription regulation</keyword>
<evidence type="ECO:0000259" key="9">
    <source>
        <dbReference type="PROSITE" id="PS50039"/>
    </source>
</evidence>
<feature type="region of interest" description="Disordered" evidence="7">
    <location>
        <begin position="24"/>
        <end position="60"/>
    </location>
</feature>
<dbReference type="Gene3D" id="1.10.10.10">
    <property type="entry name" value="Winged helix-like DNA-binding domain superfamily/Winged helix DNA-binding domain"/>
    <property type="match status" value="1"/>
</dbReference>
<feature type="compositionally biased region" description="Low complexity" evidence="7">
    <location>
        <begin position="938"/>
        <end position="952"/>
    </location>
</feature>
<feature type="compositionally biased region" description="Acidic residues" evidence="7">
    <location>
        <begin position="810"/>
        <end position="835"/>
    </location>
</feature>
<dbReference type="RefSeq" id="XP_001647463.1">
    <property type="nucleotide sequence ID" value="XM_001647413.1"/>
</dbReference>
<dbReference type="InParanoid" id="A7TDY5"/>
<dbReference type="GO" id="GO:0001223">
    <property type="term" value="F:transcription coactivator binding"/>
    <property type="evidence" value="ECO:0007669"/>
    <property type="project" value="EnsemblFungi"/>
</dbReference>
<dbReference type="InterPro" id="IPR036390">
    <property type="entry name" value="WH_DNA-bd_sf"/>
</dbReference>
<evidence type="ECO:0000256" key="1">
    <source>
        <dbReference type="ARBA" id="ARBA00004123"/>
    </source>
</evidence>
<feature type="compositionally biased region" description="Low complexity" evidence="7">
    <location>
        <begin position="737"/>
        <end position="773"/>
    </location>
</feature>
<feature type="compositionally biased region" description="Basic and acidic residues" evidence="7">
    <location>
        <begin position="347"/>
        <end position="357"/>
    </location>
</feature>
<dbReference type="InterPro" id="IPR000253">
    <property type="entry name" value="FHA_dom"/>
</dbReference>
<dbReference type="GO" id="GO:0060963">
    <property type="term" value="P:positive regulation of ribosomal protein gene transcription by RNA polymerase II"/>
    <property type="evidence" value="ECO:0007669"/>
    <property type="project" value="EnsemblFungi"/>
</dbReference>
<evidence type="ECO:0000256" key="4">
    <source>
        <dbReference type="ARBA" id="ARBA00023163"/>
    </source>
</evidence>
<dbReference type="InterPro" id="IPR008984">
    <property type="entry name" value="SMAD_FHA_dom_sf"/>
</dbReference>
<evidence type="ECO:0000256" key="2">
    <source>
        <dbReference type="ARBA" id="ARBA00023015"/>
    </source>
</evidence>
<dbReference type="SMART" id="SM00339">
    <property type="entry name" value="FH"/>
    <property type="match status" value="1"/>
</dbReference>
<dbReference type="GO" id="GO:0000978">
    <property type="term" value="F:RNA polymerase II cis-regulatory region sequence-specific DNA binding"/>
    <property type="evidence" value="ECO:0007669"/>
    <property type="project" value="EnsemblFungi"/>
</dbReference>
<keyword evidence="5 6" id="KW-0539">Nucleus</keyword>
<dbReference type="PROSITE" id="PS50006">
    <property type="entry name" value="FHA_DOMAIN"/>
    <property type="match status" value="1"/>
</dbReference>
<reference evidence="10 11" key="1">
    <citation type="journal article" date="2007" name="Proc. Natl. Acad. Sci. U.S.A.">
        <title>Independent sorting-out of thousands of duplicated gene pairs in two yeast species descended from a whole-genome duplication.</title>
        <authorList>
            <person name="Scannell D.R."/>
            <person name="Frank A.C."/>
            <person name="Conant G.C."/>
            <person name="Byrne K.P."/>
            <person name="Woolfit M."/>
            <person name="Wolfe K.H."/>
        </authorList>
    </citation>
    <scope>NUCLEOTIDE SEQUENCE [LARGE SCALE GENOMIC DNA]</scope>
    <source>
        <strain evidence="11">ATCC 22028 / DSM 70294 / BCRC 21397 / CBS 2163 / NBRC 10782 / NRRL Y-8283 / UCD 57-17</strain>
    </source>
</reference>
<dbReference type="STRING" id="436907.A7TDY5"/>
<dbReference type="GO" id="GO:0003700">
    <property type="term" value="F:DNA-binding transcription factor activity"/>
    <property type="evidence" value="ECO:0007669"/>
    <property type="project" value="InterPro"/>
</dbReference>